<evidence type="ECO:0000313" key="2">
    <source>
        <dbReference type="EMBL" id="PZF84742.1"/>
    </source>
</evidence>
<accession>A0A2W2BFG8</accession>
<dbReference type="InterPro" id="IPR047801">
    <property type="entry name" value="Peptidase_C45"/>
</dbReference>
<dbReference type="GO" id="GO:0016740">
    <property type="term" value="F:transferase activity"/>
    <property type="evidence" value="ECO:0007669"/>
    <property type="project" value="UniProtKB-KW"/>
</dbReference>
<dbReference type="PANTHER" id="PTHR34180:SF1">
    <property type="entry name" value="BETA-ALANYL-DOPAMINE_CARCININE HYDROLASE"/>
    <property type="match status" value="1"/>
</dbReference>
<proteinExistence type="predicted"/>
<keyword evidence="3" id="KW-1185">Reference proteome</keyword>
<organism evidence="2 3">
    <name type="scientific">Jiangella anatolica</name>
    <dbReference type="NCBI Taxonomy" id="2670374"/>
    <lineage>
        <taxon>Bacteria</taxon>
        <taxon>Bacillati</taxon>
        <taxon>Actinomycetota</taxon>
        <taxon>Actinomycetes</taxon>
        <taxon>Jiangellales</taxon>
        <taxon>Jiangellaceae</taxon>
        <taxon>Jiangella</taxon>
    </lineage>
</organism>
<keyword evidence="2" id="KW-0808">Transferase</keyword>
<evidence type="ECO:0000259" key="1">
    <source>
        <dbReference type="Pfam" id="PF03417"/>
    </source>
</evidence>
<reference evidence="2 3" key="1">
    <citation type="submission" date="2018-01" db="EMBL/GenBank/DDBJ databases">
        <title>Draft genome sequence of Jiangella sp. GTF31.</title>
        <authorList>
            <person name="Sahin N."/>
            <person name="Ay H."/>
            <person name="Saygin H."/>
        </authorList>
    </citation>
    <scope>NUCLEOTIDE SEQUENCE [LARGE SCALE GENOMIC DNA]</scope>
    <source>
        <strain evidence="2 3">GTF31</strain>
    </source>
</reference>
<dbReference type="NCBIfam" id="NF040521">
    <property type="entry name" value="C45_proenzyme"/>
    <property type="match status" value="1"/>
</dbReference>
<name>A0A2W2BFG8_9ACTN</name>
<dbReference type="RefSeq" id="WP_111254082.1">
    <property type="nucleotide sequence ID" value="NZ_POTW01000013.1"/>
</dbReference>
<feature type="domain" description="Peptidase C45 hydrolase" evidence="1">
    <location>
        <begin position="126"/>
        <end position="277"/>
    </location>
</feature>
<dbReference type="InterPro" id="IPR047794">
    <property type="entry name" value="C45_proenzyme-like"/>
</dbReference>
<sequence length="347" mass="36011">MCSPPASRLVDLSGDGPARGAVHGEELRGAIAGALDRWRDGIATRTGRAAGEYVADFLGSTGHVATTARLSPDLYGELLAIAAASGQPRDDVLAYNLMDEQWRYDRDADTGCSVVATVLDGEGSTLLAQNMDLPAWMDGAQTILRIAAAGDAPDQLVLTSAGMIGLFGVNAAGLGCCVNTLTDLPADPDGLPVAVVVRELLRRRDTASAGRYLSSVPHASGQHYALADRHGPRGYECSAAGCAAGPGGPDLLHTNHALWSATTEAARSTTTHARLRALRAGLPAVRRSGDVRPLLSSPADGLCVRPAPQRPSVTFCSAQFLLTAGPPAVSVALGRPDLVPWQPIGWS</sequence>
<dbReference type="Gene3D" id="3.60.60.10">
    <property type="entry name" value="Penicillin V Acylase, Chain A"/>
    <property type="match status" value="1"/>
</dbReference>
<dbReference type="InterPro" id="IPR005079">
    <property type="entry name" value="Peptidase_C45_hydrolase"/>
</dbReference>
<dbReference type="Proteomes" id="UP000248764">
    <property type="component" value="Unassembled WGS sequence"/>
</dbReference>
<dbReference type="Gene3D" id="1.10.10.2120">
    <property type="match status" value="1"/>
</dbReference>
<protein>
    <submittedName>
        <fullName evidence="2">6-aminopenicillanic acid acyl-transferase</fullName>
    </submittedName>
</protein>
<evidence type="ECO:0000313" key="3">
    <source>
        <dbReference type="Proteomes" id="UP000248764"/>
    </source>
</evidence>
<dbReference type="Pfam" id="PF03417">
    <property type="entry name" value="AAT"/>
    <property type="match status" value="1"/>
</dbReference>
<dbReference type="AlphaFoldDB" id="A0A2W2BFG8"/>
<dbReference type="EMBL" id="POTW01000013">
    <property type="protein sequence ID" value="PZF84742.1"/>
    <property type="molecule type" value="Genomic_DNA"/>
</dbReference>
<gene>
    <name evidence="2" type="ORF">C1I92_07705</name>
</gene>
<dbReference type="PANTHER" id="PTHR34180">
    <property type="entry name" value="PEPTIDASE C45"/>
    <property type="match status" value="1"/>
</dbReference>
<comment type="caution">
    <text evidence="2">The sequence shown here is derived from an EMBL/GenBank/DDBJ whole genome shotgun (WGS) entry which is preliminary data.</text>
</comment>